<dbReference type="Proteomes" id="UP000241690">
    <property type="component" value="Unassembled WGS sequence"/>
</dbReference>
<protein>
    <submittedName>
        <fullName evidence="2">Uncharacterized protein</fullName>
    </submittedName>
</protein>
<dbReference type="EMBL" id="KZ679681">
    <property type="protein sequence ID" value="PTB54293.1"/>
    <property type="molecule type" value="Genomic_DNA"/>
</dbReference>
<feature type="region of interest" description="Disordered" evidence="1">
    <location>
        <begin position="132"/>
        <end position="184"/>
    </location>
</feature>
<dbReference type="AlphaFoldDB" id="A0A2T4ABB6"/>
<feature type="region of interest" description="Disordered" evidence="1">
    <location>
        <begin position="76"/>
        <end position="100"/>
    </location>
</feature>
<evidence type="ECO:0000313" key="2">
    <source>
        <dbReference type="EMBL" id="PTB54293.1"/>
    </source>
</evidence>
<proteinExistence type="predicted"/>
<keyword evidence="3" id="KW-1185">Reference proteome</keyword>
<sequence>MKESEISNDIYYSDAIDGLERFTLWALNLGALREPGSQLSIEYRLAEDPDIRIAIHQQLDDFLEAIDDVATIVQGSQASYESKEDDKDMEHRDGFDDTKEEPSEVICTNFELISMSLEALFRIADLVRKANPSPPWQHAEDADCPSSLQTRVTGNPVPEALNNDDLEEPLQQPPTEAPAPAALS</sequence>
<organism evidence="2 3">
    <name type="scientific">Trichoderma harzianum CBS 226.95</name>
    <dbReference type="NCBI Taxonomy" id="983964"/>
    <lineage>
        <taxon>Eukaryota</taxon>
        <taxon>Fungi</taxon>
        <taxon>Dikarya</taxon>
        <taxon>Ascomycota</taxon>
        <taxon>Pezizomycotina</taxon>
        <taxon>Sordariomycetes</taxon>
        <taxon>Hypocreomycetidae</taxon>
        <taxon>Hypocreales</taxon>
        <taxon>Hypocreaceae</taxon>
        <taxon>Trichoderma</taxon>
    </lineage>
</organism>
<evidence type="ECO:0000256" key="1">
    <source>
        <dbReference type="SAM" id="MobiDB-lite"/>
    </source>
</evidence>
<dbReference type="GeneID" id="36630261"/>
<feature type="compositionally biased region" description="Basic and acidic residues" evidence="1">
    <location>
        <begin position="81"/>
        <end position="100"/>
    </location>
</feature>
<reference evidence="2 3" key="1">
    <citation type="submission" date="2016-07" db="EMBL/GenBank/DDBJ databases">
        <title>Multiple horizontal gene transfer events from other fungi enriched the ability of initially mycotrophic Trichoderma (Ascomycota) to feed on dead plant biomass.</title>
        <authorList>
            <consortium name="DOE Joint Genome Institute"/>
            <person name="Aerts A."/>
            <person name="Atanasova L."/>
            <person name="Chenthamara K."/>
            <person name="Zhang J."/>
            <person name="Grujic M."/>
            <person name="Henrissat B."/>
            <person name="Kuo A."/>
            <person name="Salamov A."/>
            <person name="Lipzen A."/>
            <person name="Labutti K."/>
            <person name="Barry K."/>
            <person name="Miao Y."/>
            <person name="Rahimi M.J."/>
            <person name="Shen Q."/>
            <person name="Grigoriev I.V."/>
            <person name="Kubicek C.P."/>
            <person name="Druzhinina I.S."/>
        </authorList>
    </citation>
    <scope>NUCLEOTIDE SEQUENCE [LARGE SCALE GENOMIC DNA]</scope>
    <source>
        <strain evidence="2 3">CBS 226.95</strain>
    </source>
</reference>
<accession>A0A2T4ABB6</accession>
<gene>
    <name evidence="2" type="ORF">M431DRAFT_6509</name>
</gene>
<evidence type="ECO:0000313" key="3">
    <source>
        <dbReference type="Proteomes" id="UP000241690"/>
    </source>
</evidence>
<dbReference type="RefSeq" id="XP_024773970.1">
    <property type="nucleotide sequence ID" value="XM_024921678.1"/>
</dbReference>
<name>A0A2T4ABB6_TRIHA</name>
<dbReference type="STRING" id="983964.A0A2T4ABB6"/>